<organism evidence="2 3">
    <name type="scientific">Hyaloscypha bicolor E</name>
    <dbReference type="NCBI Taxonomy" id="1095630"/>
    <lineage>
        <taxon>Eukaryota</taxon>
        <taxon>Fungi</taxon>
        <taxon>Dikarya</taxon>
        <taxon>Ascomycota</taxon>
        <taxon>Pezizomycotina</taxon>
        <taxon>Leotiomycetes</taxon>
        <taxon>Helotiales</taxon>
        <taxon>Hyaloscyphaceae</taxon>
        <taxon>Hyaloscypha</taxon>
        <taxon>Hyaloscypha bicolor</taxon>
    </lineage>
</organism>
<dbReference type="PANTHER" id="PTHR33112">
    <property type="entry name" value="DOMAIN PROTEIN, PUTATIVE-RELATED"/>
    <property type="match status" value="1"/>
</dbReference>
<dbReference type="EMBL" id="KZ613865">
    <property type="protein sequence ID" value="PMD54387.1"/>
    <property type="molecule type" value="Genomic_DNA"/>
</dbReference>
<dbReference type="STRING" id="1095630.A0A2J6SUE4"/>
<dbReference type="PANTHER" id="PTHR33112:SF13">
    <property type="entry name" value="HETEROKARYON INCOMPATIBILITY DOMAIN-CONTAINING PROTEIN"/>
    <property type="match status" value="1"/>
</dbReference>
<dbReference type="AlphaFoldDB" id="A0A2J6SUE4"/>
<evidence type="ECO:0000259" key="1">
    <source>
        <dbReference type="Pfam" id="PF06985"/>
    </source>
</evidence>
<dbReference type="Pfam" id="PF06985">
    <property type="entry name" value="HET"/>
    <property type="match status" value="1"/>
</dbReference>
<accession>A0A2J6SUE4</accession>
<reference evidence="2 3" key="1">
    <citation type="submission" date="2016-04" db="EMBL/GenBank/DDBJ databases">
        <title>A degradative enzymes factory behind the ericoid mycorrhizal symbiosis.</title>
        <authorList>
            <consortium name="DOE Joint Genome Institute"/>
            <person name="Martino E."/>
            <person name="Morin E."/>
            <person name="Grelet G."/>
            <person name="Kuo A."/>
            <person name="Kohler A."/>
            <person name="Daghino S."/>
            <person name="Barry K."/>
            <person name="Choi C."/>
            <person name="Cichocki N."/>
            <person name="Clum A."/>
            <person name="Copeland A."/>
            <person name="Hainaut M."/>
            <person name="Haridas S."/>
            <person name="Labutti K."/>
            <person name="Lindquist E."/>
            <person name="Lipzen A."/>
            <person name="Khouja H.-R."/>
            <person name="Murat C."/>
            <person name="Ohm R."/>
            <person name="Olson A."/>
            <person name="Spatafora J."/>
            <person name="Veneault-Fourrey C."/>
            <person name="Henrissat B."/>
            <person name="Grigoriev I."/>
            <person name="Martin F."/>
            <person name="Perotto S."/>
        </authorList>
    </citation>
    <scope>NUCLEOTIDE SEQUENCE [LARGE SCALE GENOMIC DNA]</scope>
    <source>
        <strain evidence="2 3">E</strain>
    </source>
</reference>
<evidence type="ECO:0000313" key="2">
    <source>
        <dbReference type="EMBL" id="PMD54387.1"/>
    </source>
</evidence>
<keyword evidence="3" id="KW-1185">Reference proteome</keyword>
<evidence type="ECO:0000313" key="3">
    <source>
        <dbReference type="Proteomes" id="UP000235371"/>
    </source>
</evidence>
<dbReference type="GeneID" id="36581238"/>
<feature type="non-terminal residue" evidence="2">
    <location>
        <position position="1"/>
    </location>
</feature>
<dbReference type="RefSeq" id="XP_024731291.1">
    <property type="nucleotide sequence ID" value="XM_024873158.1"/>
</dbReference>
<feature type="domain" description="Heterokaryon incompatibility" evidence="1">
    <location>
        <begin position="45"/>
        <end position="212"/>
    </location>
</feature>
<dbReference type="InterPro" id="IPR010730">
    <property type="entry name" value="HET"/>
</dbReference>
<sequence>CKKNHDPASCRPGGRSPILPTRVLDVGSTSCKVRLIETQGARGRYMTMSHRWGEQMVTTTQANIGAHLRIIPWAVLSKTYRDAIDFTKSLDCRYLWIDSLCIIQDNKDDWEHEAANMGNIYSKSYLNIAASQSGERNDGLFNERFRLEGMKLGKSSIEPARVHVGGDSILVRQAPYIAHDHILGRAHRVTTGHSDIGGSFSPLFERAWVFQERLLAPRTIVFHHEELVWECAKATWCECGEINSSSTPSAIGYDELYLKGRLTRLNFNADGIVYSKEHMFSFWMDAVERYSLLSLTKESDRLPALAGLAQRLSKRFSCRYLAGMWEEDLARNLLWSRDPWRETRSCNDLSDYCTPTWSWTFIR</sequence>
<gene>
    <name evidence="2" type="ORF">K444DRAFT_488207</name>
</gene>
<protein>
    <submittedName>
        <fullName evidence="2">HET-domain-containing protein</fullName>
    </submittedName>
</protein>
<dbReference type="InParanoid" id="A0A2J6SUE4"/>
<dbReference type="OrthoDB" id="3562689at2759"/>
<name>A0A2J6SUE4_9HELO</name>
<feature type="non-terminal residue" evidence="2">
    <location>
        <position position="363"/>
    </location>
</feature>
<dbReference type="Proteomes" id="UP000235371">
    <property type="component" value="Unassembled WGS sequence"/>
</dbReference>
<proteinExistence type="predicted"/>